<proteinExistence type="predicted"/>
<dbReference type="Gene3D" id="1.10.238.20">
    <property type="entry name" value="Pheromone/general odorant binding protein domain"/>
    <property type="match status" value="1"/>
</dbReference>
<reference evidence="4" key="2">
    <citation type="submission" date="2025-04" db="UniProtKB">
        <authorList>
            <consortium name="RefSeq"/>
        </authorList>
    </citation>
    <scope>IDENTIFICATION</scope>
</reference>
<dbReference type="GO" id="GO:0005549">
    <property type="term" value="F:odorant binding"/>
    <property type="evidence" value="ECO:0007669"/>
    <property type="project" value="InterPro"/>
</dbReference>
<evidence type="ECO:0000256" key="1">
    <source>
        <dbReference type="SAM" id="SignalP"/>
    </source>
</evidence>
<evidence type="ECO:0000313" key="3">
    <source>
        <dbReference type="Proteomes" id="UP001652680"/>
    </source>
</evidence>
<gene>
    <name evidence="4" type="primary">LOC108039876</name>
    <name evidence="2" type="synonym">108039876</name>
</gene>
<dbReference type="GeneID" id="108039876"/>
<dbReference type="Proteomes" id="UP001652680">
    <property type="component" value="Unassembled WGS sequence"/>
</dbReference>
<dbReference type="EnsemblMetazoa" id="XM_017117035.1">
    <property type="protein sequence ID" value="XP_016972524.1"/>
    <property type="gene ID" value="LOC108039876"/>
</dbReference>
<protein>
    <submittedName>
        <fullName evidence="4">General odorant-binding protein 56a-like</fullName>
    </submittedName>
</protein>
<dbReference type="Pfam" id="PF01395">
    <property type="entry name" value="PBP_GOBP"/>
    <property type="match status" value="1"/>
</dbReference>
<keyword evidence="3" id="KW-1185">Reference proteome</keyword>
<dbReference type="CDD" id="cd23992">
    <property type="entry name" value="PBP_GOBP"/>
    <property type="match status" value="1"/>
</dbReference>
<reference evidence="3" key="1">
    <citation type="journal article" date="2021" name="Elife">
        <title>Highly contiguous assemblies of 101 drosophilid genomes.</title>
        <authorList>
            <person name="Kim B.Y."/>
            <person name="Wang J.R."/>
            <person name="Miller D.E."/>
            <person name="Barmina O."/>
            <person name="Delaney E."/>
            <person name="Thompson A."/>
            <person name="Comeault A.A."/>
            <person name="Peede D."/>
            <person name="D'Agostino E.R."/>
            <person name="Pelaez J."/>
            <person name="Aguilar J.M."/>
            <person name="Haji D."/>
            <person name="Matsunaga T."/>
            <person name="Armstrong E.E."/>
            <person name="Zych M."/>
            <person name="Ogawa Y."/>
            <person name="Stamenkovic-Radak M."/>
            <person name="Jelic M."/>
            <person name="Veselinovic M.S."/>
            <person name="Tanaskovic M."/>
            <person name="Eric P."/>
            <person name="Gao J.J."/>
            <person name="Katoh T.K."/>
            <person name="Toda M.J."/>
            <person name="Watabe H."/>
            <person name="Watada M."/>
            <person name="Davis J.S."/>
            <person name="Moyle L.C."/>
            <person name="Manoli G."/>
            <person name="Bertolini E."/>
            <person name="Kostal V."/>
            <person name="Hawley R.S."/>
            <person name="Takahashi A."/>
            <person name="Jones C.D."/>
            <person name="Price D.K."/>
            <person name="Whiteman N."/>
            <person name="Kopp A."/>
            <person name="Matute D.R."/>
            <person name="Petrov D.A."/>
        </authorList>
    </citation>
    <scope>NUCLEOTIDE SEQUENCE [LARGE SCALE GENOMIC DNA]</scope>
</reference>
<accession>A0A6P4E7K8</accession>
<reference evidence="2" key="3">
    <citation type="submission" date="2025-05" db="UniProtKB">
        <authorList>
            <consortium name="EnsemblMetazoa"/>
        </authorList>
    </citation>
    <scope>IDENTIFICATION</scope>
</reference>
<dbReference type="InterPro" id="IPR006170">
    <property type="entry name" value="PBP/GOBP"/>
</dbReference>
<feature type="signal peptide" evidence="1">
    <location>
        <begin position="1"/>
        <end position="20"/>
    </location>
</feature>
<keyword evidence="1" id="KW-0732">Signal</keyword>
<dbReference type="AlphaFoldDB" id="A0A6P4E7K8"/>
<feature type="chain" id="PRO_5028049204" evidence="1">
    <location>
        <begin position="21"/>
        <end position="128"/>
    </location>
</feature>
<dbReference type="SUPFAM" id="SSF47565">
    <property type="entry name" value="Insect pheromone/odorant-binding proteins"/>
    <property type="match status" value="1"/>
</dbReference>
<evidence type="ECO:0000313" key="2">
    <source>
        <dbReference type="EnsemblMetazoa" id="XP_016972524.1"/>
    </source>
</evidence>
<dbReference type="InterPro" id="IPR036728">
    <property type="entry name" value="PBP_GOBP_sf"/>
</dbReference>
<sequence length="128" mass="14773">MNALVTILLSLAIGPLLVYSKLEGEWKFCAELEDVTEEMLNNDSDESIKCFYLCYFEQTDVIKNGKIIQPDSSNKKRSHSVRKIAGSQRTRKCLDLKDDNECELAYKLFKCLKRNITDGQVENFLRNK</sequence>
<name>A0A6P4E7K8_DRORH</name>
<organism evidence="4">
    <name type="scientific">Drosophila rhopaloa</name>
    <name type="common">Fruit fly</name>
    <dbReference type="NCBI Taxonomy" id="1041015"/>
    <lineage>
        <taxon>Eukaryota</taxon>
        <taxon>Metazoa</taxon>
        <taxon>Ecdysozoa</taxon>
        <taxon>Arthropoda</taxon>
        <taxon>Hexapoda</taxon>
        <taxon>Insecta</taxon>
        <taxon>Pterygota</taxon>
        <taxon>Neoptera</taxon>
        <taxon>Endopterygota</taxon>
        <taxon>Diptera</taxon>
        <taxon>Brachycera</taxon>
        <taxon>Muscomorpha</taxon>
        <taxon>Ephydroidea</taxon>
        <taxon>Drosophilidae</taxon>
        <taxon>Drosophila</taxon>
        <taxon>Sophophora</taxon>
    </lineage>
</organism>
<dbReference type="OrthoDB" id="7874516at2759"/>
<dbReference type="RefSeq" id="XP_016972524.1">
    <property type="nucleotide sequence ID" value="XM_017117035.1"/>
</dbReference>
<evidence type="ECO:0000313" key="4">
    <source>
        <dbReference type="RefSeq" id="XP_016972524.1"/>
    </source>
</evidence>